<evidence type="ECO:0000313" key="2">
    <source>
        <dbReference type="Proteomes" id="UP000730482"/>
    </source>
</evidence>
<dbReference type="RefSeq" id="WP_212017208.1">
    <property type="nucleotide sequence ID" value="NZ_JAAFYZ010000166.1"/>
</dbReference>
<keyword evidence="2" id="KW-1185">Reference proteome</keyword>
<accession>A0ABS5L184</accession>
<proteinExistence type="predicted"/>
<reference evidence="1 2" key="1">
    <citation type="submission" date="2020-02" db="EMBL/GenBank/DDBJ databases">
        <title>Acidophilic actinobacteria isolated from forest soil.</title>
        <authorList>
            <person name="Golinska P."/>
        </authorList>
    </citation>
    <scope>NUCLEOTIDE SEQUENCE [LARGE SCALE GENOMIC DNA]</scope>
    <source>
        <strain evidence="1 2">NL8</strain>
    </source>
</reference>
<evidence type="ECO:0000313" key="1">
    <source>
        <dbReference type="EMBL" id="MBS2552019.1"/>
    </source>
</evidence>
<dbReference type="Pfam" id="PF12294">
    <property type="entry name" value="DUF3626"/>
    <property type="match status" value="2"/>
</dbReference>
<dbReference type="Proteomes" id="UP000730482">
    <property type="component" value="Unassembled WGS sequence"/>
</dbReference>
<dbReference type="InterPro" id="IPR022074">
    <property type="entry name" value="DUF3626"/>
</dbReference>
<sequence>MTDGVADSARQALAHVAARSSGPRVDGALRVTLNFHPDRGEPPILTALAAAGVYHSQFVTGTSNGGLTAHPGGDRRRWESRIFGGAYDHATADERPVYGALNFRAKPVGAAPRFGSAYFLLDAQAVQRATFCYPDSYLEPEDFGVATAMDLIAPALADTAADALDDYIEAQVHGPVRLDRDVEALVLDPCYQGTEIEEQARELPCRLDWHPGFRLTLEEMARHPDYRGPEFIELAREIAPDGLLTPRVIGQAAATEKYDPQSLKRVWHYVARFGMQG</sequence>
<gene>
    <name evidence="1" type="ORF">KGQ19_34660</name>
</gene>
<dbReference type="EMBL" id="JAAFYZ010000166">
    <property type="protein sequence ID" value="MBS2552019.1"/>
    <property type="molecule type" value="Genomic_DNA"/>
</dbReference>
<organism evidence="1 2">
    <name type="scientific">Catenulispora pinistramenti</name>
    <dbReference type="NCBI Taxonomy" id="2705254"/>
    <lineage>
        <taxon>Bacteria</taxon>
        <taxon>Bacillati</taxon>
        <taxon>Actinomycetota</taxon>
        <taxon>Actinomycetes</taxon>
        <taxon>Catenulisporales</taxon>
        <taxon>Catenulisporaceae</taxon>
        <taxon>Catenulispora</taxon>
    </lineage>
</organism>
<name>A0ABS5L184_9ACTN</name>
<protein>
    <submittedName>
        <fullName evidence="1">DUF3626 domain-containing protein</fullName>
    </submittedName>
</protein>
<comment type="caution">
    <text evidence="1">The sequence shown here is derived from an EMBL/GenBank/DDBJ whole genome shotgun (WGS) entry which is preliminary data.</text>
</comment>